<keyword evidence="2" id="KW-0472">Membrane</keyword>
<protein>
    <submittedName>
        <fullName evidence="3">Uncharacterized protein</fullName>
    </submittedName>
</protein>
<evidence type="ECO:0000313" key="3">
    <source>
        <dbReference type="EMBL" id="KIE04841.1"/>
    </source>
</evidence>
<feature type="compositionally biased region" description="Basic and acidic residues" evidence="1">
    <location>
        <begin position="14"/>
        <end position="24"/>
    </location>
</feature>
<name>A0A0C1MY24_9RICK</name>
<dbReference type="AlphaFoldDB" id="A0A0C1MY24"/>
<dbReference type="Proteomes" id="UP000031258">
    <property type="component" value="Unassembled WGS sequence"/>
</dbReference>
<keyword evidence="4" id="KW-1185">Reference proteome</keyword>
<evidence type="ECO:0000256" key="2">
    <source>
        <dbReference type="SAM" id="Phobius"/>
    </source>
</evidence>
<keyword evidence="2" id="KW-0812">Transmembrane</keyword>
<sequence length="478" mass="51447">MALESLNTSLENIISKEEVREKTSLETSPSEEEVREQIKLMLKEKLQAMYSSMQESKRASEEINMEGSAFHIFDAPKSSSIAQPVLAEEIPSLSEQQVVTELPLTSDEGNGIEGSAFFEIPAISALDELEEFKSDAVVIPRVVASLNIAPQKAKLLSSSNENQTIIELSPKDEFEEGFVHVDEPTFVELCSTKYYDTIISGAKTLWAAKSHLPVVTSTALALYSNFSLITCAGVSLSVIAGLDYAINENCDRTKALLGAVVTISGLGIGAPIAQKLLVAGISSVGIFAVGASIFNPATFAGMVIGGASTFMLSKTGYCLTAASCLGLSTYLSSVLSTTDAQDFVKDAVRAAITDEIQGEIGRQVENCNNQVVFGFIPVGKMFSPITNYLNKKACNKVESVVNNAVTDHILNIGEVGQTSSLNYWKGNGDKFLNSLMFFPKCLVEFAPMALESCKNYYQQNFNSTVIGLGGSNAELMQR</sequence>
<feature type="transmembrane region" description="Helical" evidence="2">
    <location>
        <begin position="220"/>
        <end position="242"/>
    </location>
</feature>
<proteinExistence type="predicted"/>
<dbReference type="RefSeq" id="WP_039457621.1">
    <property type="nucleotide sequence ID" value="NZ_JSWE01000141.1"/>
</dbReference>
<feature type="compositionally biased region" description="Polar residues" evidence="1">
    <location>
        <begin position="1"/>
        <end position="12"/>
    </location>
</feature>
<evidence type="ECO:0000256" key="1">
    <source>
        <dbReference type="SAM" id="MobiDB-lite"/>
    </source>
</evidence>
<dbReference type="OrthoDB" id="9817171at2"/>
<evidence type="ECO:0000313" key="4">
    <source>
        <dbReference type="Proteomes" id="UP000031258"/>
    </source>
</evidence>
<gene>
    <name evidence="3" type="ORF">NF27_FP00320</name>
</gene>
<reference evidence="3 4" key="1">
    <citation type="submission" date="2014-11" db="EMBL/GenBank/DDBJ databases">
        <title>A Rickettsiales Symbiont of Amoebae With Ancient Features.</title>
        <authorList>
            <person name="Schulz F."/>
            <person name="Martijn J."/>
            <person name="Wascher F."/>
            <person name="Kostanjsek R."/>
            <person name="Ettema T.J."/>
            <person name="Horn M."/>
        </authorList>
    </citation>
    <scope>NUCLEOTIDE SEQUENCE [LARGE SCALE GENOMIC DNA]</scope>
    <source>
        <strain evidence="3 4">UWC36</strain>
    </source>
</reference>
<feature type="region of interest" description="Disordered" evidence="1">
    <location>
        <begin position="1"/>
        <end position="33"/>
    </location>
</feature>
<comment type="caution">
    <text evidence="3">The sequence shown here is derived from an EMBL/GenBank/DDBJ whole genome shotgun (WGS) entry which is preliminary data.</text>
</comment>
<dbReference type="EMBL" id="JSWE01000141">
    <property type="protein sequence ID" value="KIE04841.1"/>
    <property type="molecule type" value="Genomic_DNA"/>
</dbReference>
<feature type="transmembrane region" description="Helical" evidence="2">
    <location>
        <begin position="254"/>
        <end position="273"/>
    </location>
</feature>
<organism evidence="3 4">
    <name type="scientific">Candidatus Jidaibacter acanthamoebae</name>
    <dbReference type="NCBI Taxonomy" id="86105"/>
    <lineage>
        <taxon>Bacteria</taxon>
        <taxon>Pseudomonadati</taxon>
        <taxon>Pseudomonadota</taxon>
        <taxon>Alphaproteobacteria</taxon>
        <taxon>Rickettsiales</taxon>
        <taxon>Candidatus Midichloriaceae</taxon>
        <taxon>Candidatus Jidaibacter</taxon>
    </lineage>
</organism>
<keyword evidence="2" id="KW-1133">Transmembrane helix</keyword>
<accession>A0A0C1MY24</accession>
<feature type="transmembrane region" description="Helical" evidence="2">
    <location>
        <begin position="279"/>
        <end position="304"/>
    </location>
</feature>